<comment type="caution">
    <text evidence="1">The sequence shown here is derived from an EMBL/GenBank/DDBJ whole genome shotgun (WGS) entry which is preliminary data.</text>
</comment>
<gene>
    <name evidence="1" type="ORF">SPARVUS_LOCUS13226976</name>
</gene>
<organism evidence="1 2">
    <name type="scientific">Staurois parvus</name>
    <dbReference type="NCBI Taxonomy" id="386267"/>
    <lineage>
        <taxon>Eukaryota</taxon>
        <taxon>Metazoa</taxon>
        <taxon>Chordata</taxon>
        <taxon>Craniata</taxon>
        <taxon>Vertebrata</taxon>
        <taxon>Euteleostomi</taxon>
        <taxon>Amphibia</taxon>
        <taxon>Batrachia</taxon>
        <taxon>Anura</taxon>
        <taxon>Neobatrachia</taxon>
        <taxon>Ranoidea</taxon>
        <taxon>Ranidae</taxon>
        <taxon>Staurois</taxon>
    </lineage>
</organism>
<sequence>MEKRSMLQYVSNLFIPCLEDLVLSLQIMEVIKNTRWSSFCYGVYAFLHQLI</sequence>
<name>A0ABN9G5S4_9NEOB</name>
<reference evidence="1" key="1">
    <citation type="submission" date="2023-05" db="EMBL/GenBank/DDBJ databases">
        <authorList>
            <person name="Stuckert A."/>
        </authorList>
    </citation>
    <scope>NUCLEOTIDE SEQUENCE</scope>
</reference>
<evidence type="ECO:0000313" key="2">
    <source>
        <dbReference type="Proteomes" id="UP001162483"/>
    </source>
</evidence>
<accession>A0ABN9G5S4</accession>
<proteinExistence type="predicted"/>
<protein>
    <recommendedName>
        <fullName evidence="3">Maturase K</fullName>
    </recommendedName>
</protein>
<evidence type="ECO:0008006" key="3">
    <source>
        <dbReference type="Google" id="ProtNLM"/>
    </source>
</evidence>
<dbReference type="EMBL" id="CATNWA010017746">
    <property type="protein sequence ID" value="CAI9602868.1"/>
    <property type="molecule type" value="Genomic_DNA"/>
</dbReference>
<keyword evidence="2" id="KW-1185">Reference proteome</keyword>
<evidence type="ECO:0000313" key="1">
    <source>
        <dbReference type="EMBL" id="CAI9602868.1"/>
    </source>
</evidence>
<dbReference type="Proteomes" id="UP001162483">
    <property type="component" value="Unassembled WGS sequence"/>
</dbReference>